<accession>A0A1I7VN00</accession>
<proteinExistence type="predicted"/>
<dbReference type="Proteomes" id="UP000095285">
    <property type="component" value="Unassembled WGS sequence"/>
</dbReference>
<reference evidence="1" key="1">
    <citation type="submission" date="2012-04" db="EMBL/GenBank/DDBJ databases">
        <title>The Genome Sequence of Loa loa.</title>
        <authorList>
            <consortium name="The Broad Institute Genome Sequencing Platform"/>
            <consortium name="Broad Institute Genome Sequencing Center for Infectious Disease"/>
            <person name="Nutman T.B."/>
            <person name="Fink D.L."/>
            <person name="Russ C."/>
            <person name="Young S."/>
            <person name="Zeng Q."/>
            <person name="Gargeya S."/>
            <person name="Alvarado L."/>
            <person name="Berlin A."/>
            <person name="Chapman S.B."/>
            <person name="Chen Z."/>
            <person name="Freedman E."/>
            <person name="Gellesch M."/>
            <person name="Goldberg J."/>
            <person name="Griggs A."/>
            <person name="Gujja S."/>
            <person name="Heilman E.R."/>
            <person name="Heiman D."/>
            <person name="Howarth C."/>
            <person name="Mehta T."/>
            <person name="Neiman D."/>
            <person name="Pearson M."/>
            <person name="Roberts A."/>
            <person name="Saif S."/>
            <person name="Shea T."/>
            <person name="Shenoy N."/>
            <person name="Sisk P."/>
            <person name="Stolte C."/>
            <person name="Sykes S."/>
            <person name="White J."/>
            <person name="Yandava C."/>
            <person name="Haas B."/>
            <person name="Henn M.R."/>
            <person name="Nusbaum C."/>
            <person name="Birren B."/>
        </authorList>
    </citation>
    <scope>NUCLEOTIDE SEQUENCE [LARGE SCALE GENOMIC DNA]</scope>
</reference>
<name>A0A1I7VN00_LOALO</name>
<reference evidence="2" key="2">
    <citation type="submission" date="2016-11" db="UniProtKB">
        <authorList>
            <consortium name="WormBaseParasite"/>
        </authorList>
    </citation>
    <scope>IDENTIFICATION</scope>
</reference>
<sequence length="215" mass="24274">MENNDFSNTDFSVPGYQGYFTLSRMTDAAKCCMLLSPSNCKQKQLGSLEACPSIIGDEFSGSSEDEYPDIFLPKTFILDHNYVSQAEVDVGNGVGREENLKPSHNSTDFDEFSDFSDEFEKENHPKLDALKTNEKNQFSSYLGVEFSSSDDTEFSSTNDANFPHSNEQLITVFKNVPLDDFGCQFRSRLFPKDDTAVLCINTIRNSFRRAKSSYK</sequence>
<evidence type="ECO:0000313" key="1">
    <source>
        <dbReference type="Proteomes" id="UP000095285"/>
    </source>
</evidence>
<evidence type="ECO:0000313" key="2">
    <source>
        <dbReference type="WBParaSite" id="EN70_4314"/>
    </source>
</evidence>
<dbReference type="AlphaFoldDB" id="A0A1I7VN00"/>
<keyword evidence="1" id="KW-1185">Reference proteome</keyword>
<organism evidence="1 2">
    <name type="scientific">Loa loa</name>
    <name type="common">Eye worm</name>
    <name type="synonym">Filaria loa</name>
    <dbReference type="NCBI Taxonomy" id="7209"/>
    <lineage>
        <taxon>Eukaryota</taxon>
        <taxon>Metazoa</taxon>
        <taxon>Ecdysozoa</taxon>
        <taxon>Nematoda</taxon>
        <taxon>Chromadorea</taxon>
        <taxon>Rhabditida</taxon>
        <taxon>Spirurina</taxon>
        <taxon>Spiruromorpha</taxon>
        <taxon>Filarioidea</taxon>
        <taxon>Onchocercidae</taxon>
        <taxon>Loa</taxon>
    </lineage>
</organism>
<dbReference type="WBParaSite" id="EN70_4314">
    <property type="protein sequence ID" value="EN70_4314"/>
    <property type="gene ID" value="EN70_4314"/>
</dbReference>
<protein>
    <submittedName>
        <fullName evidence="2">Clathrin_bdg domain-containing protein</fullName>
    </submittedName>
</protein>